<feature type="compositionally biased region" description="Polar residues" evidence="1">
    <location>
        <begin position="398"/>
        <end position="424"/>
    </location>
</feature>
<dbReference type="STRING" id="109264.A0A1F7ZYQ6"/>
<evidence type="ECO:0000256" key="1">
    <source>
        <dbReference type="SAM" id="MobiDB-lite"/>
    </source>
</evidence>
<feature type="region of interest" description="Disordered" evidence="1">
    <location>
        <begin position="369"/>
        <end position="865"/>
    </location>
</feature>
<comment type="caution">
    <text evidence="2">The sequence shown here is derived from an EMBL/GenBank/DDBJ whole genome shotgun (WGS) entry which is preliminary data.</text>
</comment>
<feature type="compositionally biased region" description="Pro residues" evidence="1">
    <location>
        <begin position="768"/>
        <end position="780"/>
    </location>
</feature>
<feature type="compositionally biased region" description="Polar residues" evidence="1">
    <location>
        <begin position="682"/>
        <end position="703"/>
    </location>
</feature>
<feature type="compositionally biased region" description="Low complexity" evidence="1">
    <location>
        <begin position="58"/>
        <end position="74"/>
    </location>
</feature>
<feature type="region of interest" description="Disordered" evidence="1">
    <location>
        <begin position="145"/>
        <end position="171"/>
    </location>
</feature>
<name>A0A1F7ZYQ6_9EURO</name>
<feature type="compositionally biased region" description="Basic residues" evidence="1">
    <location>
        <begin position="45"/>
        <end position="57"/>
    </location>
</feature>
<sequence>MAADAYRPSTSGNLPKEPRSRELHHARPLKTDMQNAKAPKSAQFLRRRSARAGKSRAKATPTRSRVTRSRPQSRLSTQHTGLSVVIPVKPELSKKKKRDGEKRTNQSVSVEVANESPLRVAEIASQALHLQEAGEWNDIENELQYEEEDEQPNEEQTAPKDVLPPDPSLLNETRVAQARAAYEPRRMKGPRLPRREAAHPLQKLDATDEDSIGKEALRRVEQDDRRPTNVLIWEVANDLYREKCVQLGMKFQPIGSQWSQRFLIRHPDFRKTWSQLIEARKPPPRAPPPGASSGADSWRFAEDASSIMDDDFSKFNIPKTEAECASYFRQIRSGPPATAIQIQRFLTHLLVEQAKSVDMLSRVRKALEEPQKTNETATKVTAIEPQKKSEQVKGFTAPPTSESQQPPTATASTPIVGTSVGNPTTAPPQPSQSLSQLTTDTIPQGQEPQVPLTTSNPPPRASIHSEERATMARQASSTSLPPPTNRLAQPQPSQEALNTASSTPIISNASSTYTSTPSRSIITFQQFSRNHISQSSHPPDQQEAHEPQKPQGTADSTPVTGNASGNTATPLQSSIELFQSSSAIDPSLSLYTLQSPQNQEARRDEATADSNPMRSNTPPTHPSEAFQSTQSSFQPSTTSIPWLLHHPEPQEAQETQSPVDAANSLSLLSNASSRNPSASLETLLSSFQAYPTTHVRQSPQSREAQGPRNPQKPKKPSQPRKPQQPRARNPQQPQSQRRQQSQLPHYQLPQQQQSQLSQEQSLQLSQPSEPPQPVQPPESPQVPSRSSNHTATTMAPFTGWGSGALGVASSSPYHSSNFATSYDGNHPVRPQYYPNEYLLRTAVDQSSKRRRIDDPINSINHPGFQ</sequence>
<organism evidence="2 3">
    <name type="scientific">Aspergillus bombycis</name>
    <dbReference type="NCBI Taxonomy" id="109264"/>
    <lineage>
        <taxon>Eukaryota</taxon>
        <taxon>Fungi</taxon>
        <taxon>Dikarya</taxon>
        <taxon>Ascomycota</taxon>
        <taxon>Pezizomycotina</taxon>
        <taxon>Eurotiomycetes</taxon>
        <taxon>Eurotiomycetidae</taxon>
        <taxon>Eurotiales</taxon>
        <taxon>Aspergillaceae</taxon>
        <taxon>Aspergillus</taxon>
    </lineage>
</organism>
<feature type="compositionally biased region" description="Basic and acidic residues" evidence="1">
    <location>
        <begin position="16"/>
        <end position="25"/>
    </location>
</feature>
<dbReference type="OrthoDB" id="447251at2759"/>
<feature type="compositionally biased region" description="Polar residues" evidence="1">
    <location>
        <begin position="808"/>
        <end position="823"/>
    </location>
</feature>
<dbReference type="EMBL" id="LYCR01000058">
    <property type="protein sequence ID" value="OGM44225.1"/>
    <property type="molecule type" value="Genomic_DNA"/>
</dbReference>
<feature type="compositionally biased region" description="Low complexity" evidence="1">
    <location>
        <begin position="626"/>
        <end position="639"/>
    </location>
</feature>
<feature type="compositionally biased region" description="Polar residues" evidence="1">
    <location>
        <begin position="550"/>
        <end position="599"/>
    </location>
</feature>
<feature type="compositionally biased region" description="Polar residues" evidence="1">
    <location>
        <begin position="608"/>
        <end position="618"/>
    </location>
</feature>
<evidence type="ECO:0000313" key="3">
    <source>
        <dbReference type="Proteomes" id="UP000179179"/>
    </source>
</evidence>
<dbReference type="GeneID" id="34451094"/>
<feature type="compositionally biased region" description="Polar residues" evidence="1">
    <location>
        <begin position="486"/>
        <end position="539"/>
    </location>
</feature>
<feature type="compositionally biased region" description="Low complexity" evidence="1">
    <location>
        <begin position="720"/>
        <end position="767"/>
    </location>
</feature>
<gene>
    <name evidence="2" type="ORF">ABOM_007704</name>
</gene>
<reference evidence="2 3" key="1">
    <citation type="journal article" date="2016" name="Genome Biol. Evol.">
        <title>Draft genome sequence of an aflatoxigenic Aspergillus species, A. bombycis.</title>
        <authorList>
            <person name="Moore G.G."/>
            <person name="Mack B.M."/>
            <person name="Beltz S.B."/>
            <person name="Gilbert M.K."/>
        </authorList>
    </citation>
    <scope>NUCLEOTIDE SEQUENCE [LARGE SCALE GENOMIC DNA]</scope>
    <source>
        <strain evidence="3">NRRL 26010</strain>
    </source>
</reference>
<proteinExistence type="predicted"/>
<evidence type="ECO:0000313" key="2">
    <source>
        <dbReference type="EMBL" id="OGM44225.1"/>
    </source>
</evidence>
<dbReference type="Proteomes" id="UP000179179">
    <property type="component" value="Unassembled WGS sequence"/>
</dbReference>
<feature type="region of interest" description="Disordered" evidence="1">
    <location>
        <begin position="1"/>
        <end position="116"/>
    </location>
</feature>
<dbReference type="RefSeq" id="XP_022387942.1">
    <property type="nucleotide sequence ID" value="XM_022534833.1"/>
</dbReference>
<keyword evidence="3" id="KW-1185">Reference proteome</keyword>
<feature type="compositionally biased region" description="Low complexity" evidence="1">
    <location>
        <begin position="661"/>
        <end position="680"/>
    </location>
</feature>
<dbReference type="AlphaFoldDB" id="A0A1F7ZYQ6"/>
<feature type="compositionally biased region" description="Polar residues" evidence="1">
    <location>
        <begin position="431"/>
        <end position="455"/>
    </location>
</feature>
<protein>
    <submittedName>
        <fullName evidence="2">Uncharacterized protein</fullName>
    </submittedName>
</protein>
<accession>A0A1F7ZYQ6</accession>